<dbReference type="STRING" id="716544.wcw_0889"/>
<dbReference type="eggNOG" id="COG0492">
    <property type="taxonomic scope" value="Bacteria"/>
</dbReference>
<name>D6YVU0_WADCW</name>
<dbReference type="SUPFAM" id="SSF51905">
    <property type="entry name" value="FAD/NAD(P)-binding domain"/>
    <property type="match status" value="1"/>
</dbReference>
<dbReference type="KEGG" id="wch:wcw_0889"/>
<dbReference type="Pfam" id="PF13738">
    <property type="entry name" value="Pyr_redox_3"/>
    <property type="match status" value="1"/>
</dbReference>
<reference evidence="2 3" key="1">
    <citation type="journal article" date="2010" name="PLoS ONE">
        <title>The Waddlia genome: a window into chlamydial biology.</title>
        <authorList>
            <person name="Bertelli C."/>
            <person name="Collyn F."/>
            <person name="Croxatto A."/>
            <person name="Ruckert C."/>
            <person name="Polkinghorne A."/>
            <person name="Kebbi-Beghdadi C."/>
            <person name="Goesmann A."/>
            <person name="Vaughan L."/>
            <person name="Greub G."/>
        </authorList>
    </citation>
    <scope>NUCLEOTIDE SEQUENCE [LARGE SCALE GENOMIC DNA]</scope>
    <source>
        <strain evidence="3">ATCC VR-1470 / WSU 86-1044</strain>
    </source>
</reference>
<evidence type="ECO:0000313" key="2">
    <source>
        <dbReference type="EMBL" id="ADI38251.1"/>
    </source>
</evidence>
<dbReference type="Proteomes" id="UP000001505">
    <property type="component" value="Chromosome"/>
</dbReference>
<dbReference type="PRINTS" id="PR00368">
    <property type="entry name" value="FADPNR"/>
</dbReference>
<evidence type="ECO:0000313" key="3">
    <source>
        <dbReference type="Proteomes" id="UP000001505"/>
    </source>
</evidence>
<dbReference type="GO" id="GO:0050660">
    <property type="term" value="F:flavin adenine dinucleotide binding"/>
    <property type="evidence" value="ECO:0007669"/>
    <property type="project" value="TreeGrafter"/>
</dbReference>
<keyword evidence="3" id="KW-1185">Reference proteome</keyword>
<dbReference type="InterPro" id="IPR050982">
    <property type="entry name" value="Auxin_biosynth/cation_transpt"/>
</dbReference>
<dbReference type="GO" id="GO:0004497">
    <property type="term" value="F:monooxygenase activity"/>
    <property type="evidence" value="ECO:0007669"/>
    <property type="project" value="TreeGrafter"/>
</dbReference>
<protein>
    <submittedName>
        <fullName evidence="2">Putative thioredoxin reductase</fullName>
        <ecNumber evidence="2">1.8.1.9</ecNumber>
    </submittedName>
</protein>
<organism evidence="2 3">
    <name type="scientific">Waddlia chondrophila (strain ATCC VR-1470 / WSU 86-1044)</name>
    <dbReference type="NCBI Taxonomy" id="716544"/>
    <lineage>
        <taxon>Bacteria</taxon>
        <taxon>Pseudomonadati</taxon>
        <taxon>Chlamydiota</taxon>
        <taxon>Chlamydiia</taxon>
        <taxon>Parachlamydiales</taxon>
        <taxon>Waddliaceae</taxon>
        <taxon>Waddlia</taxon>
    </lineage>
</organism>
<accession>D6YVU0</accession>
<dbReference type="EMBL" id="CP001928">
    <property type="protein sequence ID" value="ADI38251.1"/>
    <property type="molecule type" value="Genomic_DNA"/>
</dbReference>
<dbReference type="PANTHER" id="PTHR43539:SF4">
    <property type="entry name" value="BACILLIREDOXIN REDUCTASE BDR"/>
    <property type="match status" value="1"/>
</dbReference>
<keyword evidence="1 2" id="KW-0560">Oxidoreductase</keyword>
<dbReference type="PRINTS" id="PR00469">
    <property type="entry name" value="PNDRDTASEII"/>
</dbReference>
<sequence>MRYLLSMKLSLTYQIAIVGAGPLGLELAIALKQAGVSYIQFDKGQVAEAIYRFPVGTQFFSSSEKIGIAGMPIQTTQQQKCTRELYLAYIRATCMKYQLTVNAYETVVNIEKGDQFIIKTLSARGKKTYRAACVVLATGGTSKPRTMGIPGEDLVHVQTKLEDPHHYFGRHLLIIGGKNSAAEGALRAFHAGARVTLVTRGQGFDPDTIKYWLLPELKGRIKRGEIRCFFETVVEEIFPAKARLSTGEMIFADFVVKAIGFEAEMNLFQQLRVKLSQLGVPSFNEKTMETNVKDVYVLGTAIAGTQETYKVYIENTHHHVGKIMEDISQKFSVDLPDRRWYSTEYFYSGPLEQ</sequence>
<dbReference type="PANTHER" id="PTHR43539">
    <property type="entry name" value="FLAVIN-BINDING MONOOXYGENASE-LIKE PROTEIN (AFU_ORTHOLOGUE AFUA_4G09220)"/>
    <property type="match status" value="1"/>
</dbReference>
<dbReference type="OrthoDB" id="9778740at2"/>
<dbReference type="EC" id="1.8.1.9" evidence="2"/>
<dbReference type="AlphaFoldDB" id="D6YVU0"/>
<evidence type="ECO:0000256" key="1">
    <source>
        <dbReference type="ARBA" id="ARBA00023002"/>
    </source>
</evidence>
<gene>
    <name evidence="2" type="primary">ypdA</name>
    <name evidence="2" type="ordered locus">wcw_0889</name>
</gene>
<dbReference type="InterPro" id="IPR036188">
    <property type="entry name" value="FAD/NAD-bd_sf"/>
</dbReference>
<dbReference type="GO" id="GO:0004791">
    <property type="term" value="F:thioredoxin-disulfide reductase (NADPH) activity"/>
    <property type="evidence" value="ECO:0007669"/>
    <property type="project" value="UniProtKB-EC"/>
</dbReference>
<dbReference type="HOGENOM" id="CLU_067342_0_0_0"/>
<proteinExistence type="predicted"/>
<dbReference type="Gene3D" id="3.50.50.60">
    <property type="entry name" value="FAD/NAD(P)-binding domain"/>
    <property type="match status" value="2"/>
</dbReference>